<dbReference type="AlphaFoldDB" id="A0A314KS67"/>
<proteinExistence type="predicted"/>
<evidence type="ECO:0000313" key="1">
    <source>
        <dbReference type="EMBL" id="OIT32045.1"/>
    </source>
</evidence>
<dbReference type="Gramene" id="OIT32045">
    <property type="protein sequence ID" value="OIT32045"/>
    <property type="gene ID" value="A4A49_19382"/>
</dbReference>
<name>A0A314KS67_NICAT</name>
<accession>A0A314KS67</accession>
<organism evidence="1 2">
    <name type="scientific">Nicotiana attenuata</name>
    <name type="common">Coyote tobacco</name>
    <dbReference type="NCBI Taxonomy" id="49451"/>
    <lineage>
        <taxon>Eukaryota</taxon>
        <taxon>Viridiplantae</taxon>
        <taxon>Streptophyta</taxon>
        <taxon>Embryophyta</taxon>
        <taxon>Tracheophyta</taxon>
        <taxon>Spermatophyta</taxon>
        <taxon>Magnoliopsida</taxon>
        <taxon>eudicotyledons</taxon>
        <taxon>Gunneridae</taxon>
        <taxon>Pentapetalae</taxon>
        <taxon>asterids</taxon>
        <taxon>lamiids</taxon>
        <taxon>Solanales</taxon>
        <taxon>Solanaceae</taxon>
        <taxon>Nicotianoideae</taxon>
        <taxon>Nicotianeae</taxon>
        <taxon>Nicotiana</taxon>
    </lineage>
</organism>
<protein>
    <submittedName>
        <fullName evidence="1">Uncharacterized protein</fullName>
    </submittedName>
</protein>
<reference evidence="1" key="1">
    <citation type="submission" date="2016-11" db="EMBL/GenBank/DDBJ databases">
        <title>The genome of Nicotiana attenuata.</title>
        <authorList>
            <person name="Xu S."/>
            <person name="Brockmoeller T."/>
            <person name="Gaquerel E."/>
            <person name="Navarro A."/>
            <person name="Kuhl H."/>
            <person name="Gase K."/>
            <person name="Ling Z."/>
            <person name="Zhou W."/>
            <person name="Kreitzer C."/>
            <person name="Stanke M."/>
            <person name="Tang H."/>
            <person name="Lyons E."/>
            <person name="Pandey P."/>
            <person name="Pandey S.P."/>
            <person name="Timmermann B."/>
            <person name="Baldwin I.T."/>
        </authorList>
    </citation>
    <scope>NUCLEOTIDE SEQUENCE [LARGE SCALE GENOMIC DNA]</scope>
    <source>
        <strain evidence="1">UT</strain>
    </source>
</reference>
<dbReference type="Proteomes" id="UP000187609">
    <property type="component" value="Unassembled WGS sequence"/>
</dbReference>
<sequence>MNKKKAYCHGISIIETKGGMSILQQDAFFFYDILNNHTLCQSISPLPKLTLIKQIVFLSIIMGRKTSYGLSYNNL</sequence>
<dbReference type="EMBL" id="MJEQ01001142">
    <property type="protein sequence ID" value="OIT32045.1"/>
    <property type="molecule type" value="Genomic_DNA"/>
</dbReference>
<evidence type="ECO:0000313" key="2">
    <source>
        <dbReference type="Proteomes" id="UP000187609"/>
    </source>
</evidence>
<keyword evidence="2" id="KW-1185">Reference proteome</keyword>
<comment type="caution">
    <text evidence="1">The sequence shown here is derived from an EMBL/GenBank/DDBJ whole genome shotgun (WGS) entry which is preliminary data.</text>
</comment>
<gene>
    <name evidence="1" type="ORF">A4A49_19382</name>
</gene>